<accession>A0ABD0T6E7</accession>
<sequence>MKTSIILLLTLGLAIADPISKQIVSADNNHEHSTKCNESVSKHNEETTSNKGDSEQKKQVIHPTISGDTGGDVETQIPNVEVIVEEAIDLPGDFSSEIVSELFPYDSDEAAEAEVDEFSNEIEEKNPDEIMETAAGFVPLPIIRRRKKPQNRFATRRHFKRQPYYYYPSYYRRSPYYYSPYYAFYRPSSLRYY</sequence>
<reference evidence="3 4" key="1">
    <citation type="submission" date="2024-06" db="EMBL/GenBank/DDBJ databases">
        <title>A chromosome-level genome assembly of beet webworm, Loxostege sticticalis.</title>
        <authorList>
            <person name="Zhang Y."/>
        </authorList>
    </citation>
    <scope>NUCLEOTIDE SEQUENCE [LARGE SCALE GENOMIC DNA]</scope>
    <source>
        <strain evidence="3">AQ028</strain>
        <tissue evidence="3">Male pupae</tissue>
    </source>
</reference>
<dbReference type="EMBL" id="JBEDNZ010000009">
    <property type="protein sequence ID" value="KAL0838932.1"/>
    <property type="molecule type" value="Genomic_DNA"/>
</dbReference>
<evidence type="ECO:0000313" key="3">
    <source>
        <dbReference type="EMBL" id="KAL0838932.1"/>
    </source>
</evidence>
<dbReference type="Proteomes" id="UP001549921">
    <property type="component" value="Unassembled WGS sequence"/>
</dbReference>
<keyword evidence="2" id="KW-0732">Signal</keyword>
<evidence type="ECO:0000256" key="1">
    <source>
        <dbReference type="SAM" id="MobiDB-lite"/>
    </source>
</evidence>
<organism evidence="3 4">
    <name type="scientific">Loxostege sticticalis</name>
    <name type="common">Beet webworm moth</name>
    <dbReference type="NCBI Taxonomy" id="481309"/>
    <lineage>
        <taxon>Eukaryota</taxon>
        <taxon>Metazoa</taxon>
        <taxon>Ecdysozoa</taxon>
        <taxon>Arthropoda</taxon>
        <taxon>Hexapoda</taxon>
        <taxon>Insecta</taxon>
        <taxon>Pterygota</taxon>
        <taxon>Neoptera</taxon>
        <taxon>Endopterygota</taxon>
        <taxon>Lepidoptera</taxon>
        <taxon>Glossata</taxon>
        <taxon>Ditrysia</taxon>
        <taxon>Pyraloidea</taxon>
        <taxon>Crambidae</taxon>
        <taxon>Pyraustinae</taxon>
        <taxon>Loxostege</taxon>
    </lineage>
</organism>
<protein>
    <submittedName>
        <fullName evidence="3">Uncharacterized protein</fullName>
    </submittedName>
</protein>
<dbReference type="AlphaFoldDB" id="A0ABD0T6E7"/>
<comment type="caution">
    <text evidence="3">The sequence shown here is derived from an EMBL/GenBank/DDBJ whole genome shotgun (WGS) entry which is preliminary data.</text>
</comment>
<evidence type="ECO:0000256" key="2">
    <source>
        <dbReference type="SAM" id="SignalP"/>
    </source>
</evidence>
<gene>
    <name evidence="3" type="ORF">ABMA28_016942</name>
</gene>
<feature type="signal peptide" evidence="2">
    <location>
        <begin position="1"/>
        <end position="16"/>
    </location>
</feature>
<proteinExistence type="predicted"/>
<evidence type="ECO:0000313" key="4">
    <source>
        <dbReference type="Proteomes" id="UP001549921"/>
    </source>
</evidence>
<feature type="chain" id="PRO_5044784278" evidence="2">
    <location>
        <begin position="17"/>
        <end position="193"/>
    </location>
</feature>
<feature type="region of interest" description="Disordered" evidence="1">
    <location>
        <begin position="30"/>
        <end position="73"/>
    </location>
</feature>
<name>A0ABD0T6E7_LOXSC</name>
<feature type="compositionally biased region" description="Basic and acidic residues" evidence="1">
    <location>
        <begin position="30"/>
        <end position="58"/>
    </location>
</feature>